<protein>
    <submittedName>
        <fullName evidence="1">Uncharacterized protein</fullName>
    </submittedName>
</protein>
<keyword evidence="2" id="KW-1185">Reference proteome</keyword>
<accession>A0A090N7F4</accession>
<sequence>MNEIESLKHQISILAAESLAMQFLLTCIFQRAGEAQPSTRSIIMQAFDDAANHAEQFSISGGSKAGHLPETLRIIEQMRMMLVGKGKPHGEVHN</sequence>
<dbReference type="STRING" id="1035.BN961_01924"/>
<evidence type="ECO:0000313" key="2">
    <source>
        <dbReference type="Proteomes" id="UP000035762"/>
    </source>
</evidence>
<organism evidence="1 2">
    <name type="scientific">Afipia felis</name>
    <name type="common">Cat scratch disease bacillus</name>
    <dbReference type="NCBI Taxonomy" id="1035"/>
    <lineage>
        <taxon>Bacteria</taxon>
        <taxon>Pseudomonadati</taxon>
        <taxon>Pseudomonadota</taxon>
        <taxon>Alphaproteobacteria</taxon>
        <taxon>Hyphomicrobiales</taxon>
        <taxon>Nitrobacteraceae</taxon>
        <taxon>Afipia</taxon>
    </lineage>
</organism>
<gene>
    <name evidence="1" type="ORF">BN961_01924</name>
</gene>
<dbReference type="Proteomes" id="UP000035762">
    <property type="component" value="Unassembled WGS sequence"/>
</dbReference>
<comment type="caution">
    <text evidence="1">The sequence shown here is derived from an EMBL/GenBank/DDBJ whole genome shotgun (WGS) entry which is preliminary data.</text>
</comment>
<dbReference type="RefSeq" id="WP_048756381.1">
    <property type="nucleotide sequence ID" value="NZ_CCAZ020000001.1"/>
</dbReference>
<proteinExistence type="predicted"/>
<evidence type="ECO:0000313" key="1">
    <source>
        <dbReference type="EMBL" id="CEG08508.1"/>
    </source>
</evidence>
<dbReference type="EMBL" id="CCAZ020000001">
    <property type="protein sequence ID" value="CEG08508.1"/>
    <property type="molecule type" value="Genomic_DNA"/>
</dbReference>
<dbReference type="OrthoDB" id="8262272at2"/>
<dbReference type="AlphaFoldDB" id="A0A090N7F4"/>
<reference evidence="1 2" key="1">
    <citation type="journal article" date="2014" name="Genome Announc.">
        <title>Genome Sequence of Afipia felis Strain 76713, Isolated in Hospital Water Using an Amoeba Co-Culture Procedure.</title>
        <authorList>
            <person name="Benamar S."/>
            <person name="La Scola B."/>
            <person name="Croce O."/>
        </authorList>
    </citation>
    <scope>NUCLEOTIDE SEQUENCE [LARGE SCALE GENOMIC DNA]</scope>
    <source>
        <strain evidence="1 2">76713</strain>
    </source>
</reference>
<name>A0A090N7F4_AFIFE</name>